<dbReference type="InterPro" id="IPR005182">
    <property type="entry name" value="YdbS-like_PH"/>
</dbReference>
<dbReference type="EMBL" id="JAOQKJ010000015">
    <property type="protein sequence ID" value="MCU6745674.1"/>
    <property type="molecule type" value="Genomic_DNA"/>
</dbReference>
<dbReference type="Pfam" id="PF03703">
    <property type="entry name" value="bPH_2"/>
    <property type="match status" value="1"/>
</dbReference>
<evidence type="ECO:0000259" key="1">
    <source>
        <dbReference type="Pfam" id="PF03703"/>
    </source>
</evidence>
<reference evidence="2 3" key="1">
    <citation type="journal article" date="2021" name="ISME Commun">
        <title>Automated analysis of genomic sequences facilitates high-throughput and comprehensive description of bacteria.</title>
        <authorList>
            <person name="Hitch T.C.A."/>
        </authorList>
    </citation>
    <scope>NUCLEOTIDE SEQUENCE [LARGE SCALE GENOMIC DNA]</scope>
    <source>
        <strain evidence="2 3">Sanger_18</strain>
    </source>
</reference>
<gene>
    <name evidence="2" type="ORF">OCV77_14455</name>
</gene>
<sequence>MATELKEKKRWLFFGLPFTFTTYTVKENVLTVNSGFLKKVESDCYMYKIQDVELVSTLFERMFGLGTVICYTGDTTDPKLPLTHIKNARTVKDFILEMSEAARLKRRTVNTLNIGADVTDLDGDGIPD</sequence>
<feature type="domain" description="YdbS-like PH" evidence="1">
    <location>
        <begin position="20"/>
        <end position="95"/>
    </location>
</feature>
<keyword evidence="3" id="KW-1185">Reference proteome</keyword>
<name>A0ABT2T7E2_9FIRM</name>
<comment type="caution">
    <text evidence="2">The sequence shown here is derived from an EMBL/GenBank/DDBJ whole genome shotgun (WGS) entry which is preliminary data.</text>
</comment>
<evidence type="ECO:0000313" key="2">
    <source>
        <dbReference type="EMBL" id="MCU6745674.1"/>
    </source>
</evidence>
<proteinExistence type="predicted"/>
<protein>
    <submittedName>
        <fullName evidence="2">PH domain-containing protein</fullName>
    </submittedName>
</protein>
<evidence type="ECO:0000313" key="3">
    <source>
        <dbReference type="Proteomes" id="UP001652432"/>
    </source>
</evidence>
<accession>A0ABT2T7E2</accession>
<dbReference type="RefSeq" id="WP_262575706.1">
    <property type="nucleotide sequence ID" value="NZ_JAOQKJ010000015.1"/>
</dbReference>
<organism evidence="2 3">
    <name type="scientific">Suilimivivens aceti</name>
    <dbReference type="NCBI Taxonomy" id="2981774"/>
    <lineage>
        <taxon>Bacteria</taxon>
        <taxon>Bacillati</taxon>
        <taxon>Bacillota</taxon>
        <taxon>Clostridia</taxon>
        <taxon>Lachnospirales</taxon>
        <taxon>Lachnospiraceae</taxon>
        <taxon>Suilimivivens</taxon>
    </lineage>
</organism>
<dbReference type="Proteomes" id="UP001652432">
    <property type="component" value="Unassembled WGS sequence"/>
</dbReference>